<dbReference type="GeneID" id="97286347"/>
<dbReference type="EMBL" id="CP108164">
    <property type="protein sequence ID" value="WTQ78803.1"/>
    <property type="molecule type" value="Genomic_DNA"/>
</dbReference>
<dbReference type="EMBL" id="CP108164">
    <property type="protein sequence ID" value="WTQ85695.1"/>
    <property type="molecule type" value="Genomic_DNA"/>
</dbReference>
<dbReference type="Proteomes" id="UP001622557">
    <property type="component" value="Chromosome"/>
</dbReference>
<gene>
    <name evidence="1" type="ORF">OG350_00095</name>
    <name evidence="2" type="ORF">OG350_37905</name>
</gene>
<reference evidence="1 3" key="1">
    <citation type="submission" date="2022-10" db="EMBL/GenBank/DDBJ databases">
        <title>The complete genomes of actinobacterial strains from the NBC collection.</title>
        <authorList>
            <person name="Joergensen T.S."/>
            <person name="Alvarez Arevalo M."/>
            <person name="Sterndorff E.B."/>
            <person name="Faurdal D."/>
            <person name="Vuksanovic O."/>
            <person name="Mourched A.-S."/>
            <person name="Charusanti P."/>
            <person name="Shaw S."/>
            <person name="Blin K."/>
            <person name="Weber T."/>
        </authorList>
    </citation>
    <scope>NUCLEOTIDE SEQUENCE [LARGE SCALE GENOMIC DNA]</scope>
    <source>
        <strain evidence="1 3">NBC_00156</strain>
    </source>
</reference>
<evidence type="ECO:0000313" key="3">
    <source>
        <dbReference type="Proteomes" id="UP001622557"/>
    </source>
</evidence>
<proteinExistence type="predicted"/>
<evidence type="ECO:0000313" key="2">
    <source>
        <dbReference type="EMBL" id="WTQ85695.1"/>
    </source>
</evidence>
<name>A0ABZ1KFI6_STRAH</name>
<sequence length="177" mass="18338">MIIAEGGHRVAVRTDEASAAYVGSYVTHCERSASPEPGRAVRAVVELNRAFGGMTMRALLGAEFSPGPEGSVTVFEVPFGEPLGDGAVTECRSELGRPLAAGMPSDFAQAALGGLAGDEGATAFPAGLLRVVRAGYDEVGSSELAFKLAGDLLRCVVDALLHDQDPLATVRTVVHAW</sequence>
<accession>A0ABZ1KFI6</accession>
<organism evidence="1 3">
    <name type="scientific">Streptomyces achromogenes</name>
    <dbReference type="NCBI Taxonomy" id="67255"/>
    <lineage>
        <taxon>Bacteria</taxon>
        <taxon>Bacillati</taxon>
        <taxon>Actinomycetota</taxon>
        <taxon>Actinomycetes</taxon>
        <taxon>Kitasatosporales</taxon>
        <taxon>Streptomycetaceae</taxon>
        <taxon>Streptomyces</taxon>
    </lineage>
</organism>
<protein>
    <submittedName>
        <fullName evidence="1">Uncharacterized protein</fullName>
    </submittedName>
</protein>
<keyword evidence="3" id="KW-1185">Reference proteome</keyword>
<evidence type="ECO:0000313" key="1">
    <source>
        <dbReference type="EMBL" id="WTQ78803.1"/>
    </source>
</evidence>
<dbReference type="RefSeq" id="WP_405444446.1">
    <property type="nucleotide sequence ID" value="NZ_CP108164.1"/>
</dbReference>